<organism evidence="1 2">
    <name type="scientific">Rotaria magnacalcarata</name>
    <dbReference type="NCBI Taxonomy" id="392030"/>
    <lineage>
        <taxon>Eukaryota</taxon>
        <taxon>Metazoa</taxon>
        <taxon>Spiralia</taxon>
        <taxon>Gnathifera</taxon>
        <taxon>Rotifera</taxon>
        <taxon>Eurotatoria</taxon>
        <taxon>Bdelloidea</taxon>
        <taxon>Philodinida</taxon>
        <taxon>Philodinidae</taxon>
        <taxon>Rotaria</taxon>
    </lineage>
</organism>
<dbReference type="AlphaFoldDB" id="A0A8S3CH95"/>
<dbReference type="Proteomes" id="UP000676336">
    <property type="component" value="Unassembled WGS sequence"/>
</dbReference>
<comment type="caution">
    <text evidence="1">The sequence shown here is derived from an EMBL/GenBank/DDBJ whole genome shotgun (WGS) entry which is preliminary data.</text>
</comment>
<dbReference type="EMBL" id="CAJOBI010168507">
    <property type="protein sequence ID" value="CAF4879742.1"/>
    <property type="molecule type" value="Genomic_DNA"/>
</dbReference>
<protein>
    <submittedName>
        <fullName evidence="1">Uncharacterized protein</fullName>
    </submittedName>
</protein>
<reference evidence="1" key="1">
    <citation type="submission" date="2021-02" db="EMBL/GenBank/DDBJ databases">
        <authorList>
            <person name="Nowell W R."/>
        </authorList>
    </citation>
    <scope>NUCLEOTIDE SEQUENCE</scope>
</reference>
<sequence length="43" mass="4623">MPTHCSSAFGKAGIFPYNPCAIKRDKLIKASSRSITSNALPRS</sequence>
<evidence type="ECO:0000313" key="2">
    <source>
        <dbReference type="Proteomes" id="UP000676336"/>
    </source>
</evidence>
<feature type="non-terminal residue" evidence="1">
    <location>
        <position position="43"/>
    </location>
</feature>
<proteinExistence type="predicted"/>
<gene>
    <name evidence="1" type="ORF">SMN809_LOCUS50759</name>
</gene>
<accession>A0A8S3CH95</accession>
<evidence type="ECO:0000313" key="1">
    <source>
        <dbReference type="EMBL" id="CAF4879742.1"/>
    </source>
</evidence>
<name>A0A8S3CH95_9BILA</name>